<evidence type="ECO:0000313" key="5">
    <source>
        <dbReference type="Proteomes" id="UP001198983"/>
    </source>
</evidence>
<name>A0AAX2ZII7_9FIRM</name>
<proteinExistence type="predicted"/>
<gene>
    <name evidence="4" type="ORF">JW646_00150</name>
</gene>
<sequence length="272" mass="31459">MKKKLIGVCILSMLLLVGCKSDTAYNKAVELGNEALKNKKYEDAITEFEKALEEKKDDKVATDLYNQSEQYVKALKSYEKREFDKSLELLDEVINYENGSDTLVQEAKTLKSQVEKDKELNEKIDKLTKSSQDYFSNKNYSKAIKDIDKALQLIKDNKSYDSQKETLTNIKEDCENTIEKIAKMAKEEEKRIQEEIKKKEKSLNSTGISEDKAKKILANYFIKKIGHAPNTIEVYEVIGNRYHMTADNYDDNGMRETYGWWYVDKSTGKVSR</sequence>
<keyword evidence="3" id="KW-0732">Signal</keyword>
<keyword evidence="2" id="KW-0175">Coiled coil</keyword>
<feature type="chain" id="PRO_5043869834" description="Tetratricopeptide repeat protein" evidence="3">
    <location>
        <begin position="25"/>
        <end position="272"/>
    </location>
</feature>
<feature type="repeat" description="TPR" evidence="1">
    <location>
        <begin position="25"/>
        <end position="58"/>
    </location>
</feature>
<keyword evidence="1" id="KW-0802">TPR repeat</keyword>
<reference evidence="4 5" key="1">
    <citation type="journal article" date="2023" name="Int. J. Syst. Evol. Microbiol.">
        <title>Terrisporobacter hibernicus sp. nov., isolated from bovine faeces in Northern Ireland.</title>
        <authorList>
            <person name="Mitchell M."/>
            <person name="Nguyen S.V."/>
            <person name="Connor M."/>
            <person name="Fairley D.J."/>
            <person name="Donoghue O."/>
            <person name="Marshall H."/>
            <person name="Koolman L."/>
            <person name="McMullan G."/>
            <person name="Schaffer K.E."/>
            <person name="McGrath J.W."/>
            <person name="Fanning S."/>
        </authorList>
    </citation>
    <scope>NUCLEOTIDE SEQUENCE [LARGE SCALE GENOMIC DNA]</scope>
    <source>
        <strain evidence="4 5">MCA3</strain>
    </source>
</reference>
<keyword evidence="5" id="KW-1185">Reference proteome</keyword>
<protein>
    <recommendedName>
        <fullName evidence="6">Tetratricopeptide repeat protein</fullName>
    </recommendedName>
</protein>
<dbReference type="SUPFAM" id="SSF48452">
    <property type="entry name" value="TPR-like"/>
    <property type="match status" value="1"/>
</dbReference>
<dbReference type="EMBL" id="CP081135">
    <property type="protein sequence ID" value="UEL47899.1"/>
    <property type="molecule type" value="Genomic_DNA"/>
</dbReference>
<organism evidence="4 5">
    <name type="scientific">Terrisporobacter hibernicus</name>
    <dbReference type="NCBI Taxonomy" id="2813371"/>
    <lineage>
        <taxon>Bacteria</taxon>
        <taxon>Bacillati</taxon>
        <taxon>Bacillota</taxon>
        <taxon>Clostridia</taxon>
        <taxon>Peptostreptococcales</taxon>
        <taxon>Peptostreptococcaceae</taxon>
        <taxon>Terrisporobacter</taxon>
    </lineage>
</organism>
<feature type="signal peptide" evidence="3">
    <location>
        <begin position="1"/>
        <end position="24"/>
    </location>
</feature>
<evidence type="ECO:0008006" key="6">
    <source>
        <dbReference type="Google" id="ProtNLM"/>
    </source>
</evidence>
<evidence type="ECO:0000256" key="1">
    <source>
        <dbReference type="PROSITE-ProRule" id="PRU00339"/>
    </source>
</evidence>
<dbReference type="PROSITE" id="PS50005">
    <property type="entry name" value="TPR"/>
    <property type="match status" value="1"/>
</dbReference>
<feature type="coiled-coil region" evidence="2">
    <location>
        <begin position="167"/>
        <end position="205"/>
    </location>
</feature>
<dbReference type="SMART" id="SM00028">
    <property type="entry name" value="TPR"/>
    <property type="match status" value="2"/>
</dbReference>
<evidence type="ECO:0000256" key="3">
    <source>
        <dbReference type="SAM" id="SignalP"/>
    </source>
</evidence>
<dbReference type="PROSITE" id="PS51257">
    <property type="entry name" value="PROKAR_LIPOPROTEIN"/>
    <property type="match status" value="1"/>
</dbReference>
<accession>A0AAX2ZII7</accession>
<dbReference type="Gene3D" id="1.25.40.10">
    <property type="entry name" value="Tetratricopeptide repeat domain"/>
    <property type="match status" value="1"/>
</dbReference>
<dbReference type="Proteomes" id="UP001198983">
    <property type="component" value="Chromosome"/>
</dbReference>
<dbReference type="AlphaFoldDB" id="A0AAX2ZII7"/>
<dbReference type="RefSeq" id="WP_148557694.1">
    <property type="nucleotide sequence ID" value="NZ_CP081135.1"/>
</dbReference>
<dbReference type="InterPro" id="IPR011990">
    <property type="entry name" value="TPR-like_helical_dom_sf"/>
</dbReference>
<evidence type="ECO:0000313" key="4">
    <source>
        <dbReference type="EMBL" id="UEL47899.1"/>
    </source>
</evidence>
<evidence type="ECO:0000256" key="2">
    <source>
        <dbReference type="SAM" id="Coils"/>
    </source>
</evidence>
<dbReference type="InterPro" id="IPR019734">
    <property type="entry name" value="TPR_rpt"/>
</dbReference>
<dbReference type="KEGG" id="tem:JW646_00150"/>